<feature type="domain" description="Serine hydrolase" evidence="3">
    <location>
        <begin position="6"/>
        <end position="146"/>
    </location>
</feature>
<keyword evidence="2 4" id="KW-0378">Hydrolase</keyword>
<dbReference type="SUPFAM" id="SSF53474">
    <property type="entry name" value="alpha/beta-Hydrolases"/>
    <property type="match status" value="1"/>
</dbReference>
<evidence type="ECO:0000313" key="4">
    <source>
        <dbReference type="EMBL" id="KAK1752276.1"/>
    </source>
</evidence>
<evidence type="ECO:0000259" key="3">
    <source>
        <dbReference type="Pfam" id="PF03959"/>
    </source>
</evidence>
<dbReference type="InterPro" id="IPR050593">
    <property type="entry name" value="LovG"/>
</dbReference>
<dbReference type="PANTHER" id="PTHR48070:SF3">
    <property type="entry name" value="ESTERASE DBAE-RELATED"/>
    <property type="match status" value="1"/>
</dbReference>
<evidence type="ECO:0000256" key="1">
    <source>
        <dbReference type="ARBA" id="ARBA00005863"/>
    </source>
</evidence>
<dbReference type="Pfam" id="PF03959">
    <property type="entry name" value="FSH1"/>
    <property type="match status" value="1"/>
</dbReference>
<comment type="caution">
    <text evidence="4">The sequence shown here is derived from an EMBL/GenBank/DDBJ whole genome shotgun (WGS) entry which is preliminary data.</text>
</comment>
<dbReference type="GO" id="GO:0044550">
    <property type="term" value="P:secondary metabolite biosynthetic process"/>
    <property type="evidence" value="ECO:0007669"/>
    <property type="project" value="TreeGrafter"/>
</dbReference>
<dbReference type="Proteomes" id="UP001239445">
    <property type="component" value="Unassembled WGS sequence"/>
</dbReference>
<comment type="similarity">
    <text evidence="1">Belongs to the LovG family.</text>
</comment>
<sequence length="162" mass="17501">MDADEGTGAWVGLMGFSQGAKLAASILWRQENVSGPLPRLSPEVQFRFAVLMAGGAPPVMLDPTGALPVPPGIETADNLSLAFDDWPATNEGEHVIGIPTLHVHGLKDPGIERHRKLLDLYCERGTARVVEWDGDHRIPFKTADVSMVVKEILQMAKEAGVL</sequence>
<protein>
    <submittedName>
        <fullName evidence="4">Serine hydrolase FSH</fullName>
    </submittedName>
</protein>
<dbReference type="InterPro" id="IPR029058">
    <property type="entry name" value="AB_hydrolase_fold"/>
</dbReference>
<reference evidence="4" key="1">
    <citation type="submission" date="2023-06" db="EMBL/GenBank/DDBJ databases">
        <title>Genome-scale phylogeny and comparative genomics of the fungal order Sordariales.</title>
        <authorList>
            <consortium name="Lawrence Berkeley National Laboratory"/>
            <person name="Hensen N."/>
            <person name="Bonometti L."/>
            <person name="Westerberg I."/>
            <person name="Brannstrom I.O."/>
            <person name="Guillou S."/>
            <person name="Cros-Aarteil S."/>
            <person name="Calhoun S."/>
            <person name="Haridas S."/>
            <person name="Kuo A."/>
            <person name="Mondo S."/>
            <person name="Pangilinan J."/>
            <person name="Riley R."/>
            <person name="Labutti K."/>
            <person name="Andreopoulos B."/>
            <person name="Lipzen A."/>
            <person name="Chen C."/>
            <person name="Yanf M."/>
            <person name="Daum C."/>
            <person name="Ng V."/>
            <person name="Clum A."/>
            <person name="Steindorff A."/>
            <person name="Ohm R."/>
            <person name="Martin F."/>
            <person name="Silar P."/>
            <person name="Natvig D."/>
            <person name="Lalanne C."/>
            <person name="Gautier V."/>
            <person name="Ament-Velasquez S.L."/>
            <person name="Kruys A."/>
            <person name="Hutchinson M.I."/>
            <person name="Powell A.J."/>
            <person name="Barry K."/>
            <person name="Miller A.N."/>
            <person name="Grigoriev I.V."/>
            <person name="Debuchy R."/>
            <person name="Gladieux P."/>
            <person name="Thoren M.H."/>
            <person name="Johannesson H."/>
        </authorList>
    </citation>
    <scope>NUCLEOTIDE SEQUENCE</scope>
    <source>
        <strain evidence="4">PSN4</strain>
    </source>
</reference>
<name>A0AAJ0F2E8_9PEZI</name>
<dbReference type="PANTHER" id="PTHR48070">
    <property type="entry name" value="ESTERASE OVCA2"/>
    <property type="match status" value="1"/>
</dbReference>
<dbReference type="GO" id="GO:0005634">
    <property type="term" value="C:nucleus"/>
    <property type="evidence" value="ECO:0007669"/>
    <property type="project" value="TreeGrafter"/>
</dbReference>
<organism evidence="4 5">
    <name type="scientific">Echria macrotheca</name>
    <dbReference type="NCBI Taxonomy" id="438768"/>
    <lineage>
        <taxon>Eukaryota</taxon>
        <taxon>Fungi</taxon>
        <taxon>Dikarya</taxon>
        <taxon>Ascomycota</taxon>
        <taxon>Pezizomycotina</taxon>
        <taxon>Sordariomycetes</taxon>
        <taxon>Sordariomycetidae</taxon>
        <taxon>Sordariales</taxon>
        <taxon>Schizotheciaceae</taxon>
        <taxon>Echria</taxon>
    </lineage>
</organism>
<dbReference type="GO" id="GO:0016787">
    <property type="term" value="F:hydrolase activity"/>
    <property type="evidence" value="ECO:0007669"/>
    <property type="project" value="UniProtKB-KW"/>
</dbReference>
<proteinExistence type="inferred from homology"/>
<dbReference type="Gene3D" id="3.40.50.1820">
    <property type="entry name" value="alpha/beta hydrolase"/>
    <property type="match status" value="1"/>
</dbReference>
<keyword evidence="5" id="KW-1185">Reference proteome</keyword>
<dbReference type="InterPro" id="IPR005645">
    <property type="entry name" value="FSH-like_dom"/>
</dbReference>
<dbReference type="GO" id="GO:0005737">
    <property type="term" value="C:cytoplasm"/>
    <property type="evidence" value="ECO:0007669"/>
    <property type="project" value="TreeGrafter"/>
</dbReference>
<dbReference type="EMBL" id="MU839840">
    <property type="protein sequence ID" value="KAK1752276.1"/>
    <property type="molecule type" value="Genomic_DNA"/>
</dbReference>
<accession>A0AAJ0F2E8</accession>
<dbReference type="AlphaFoldDB" id="A0AAJ0F2E8"/>
<gene>
    <name evidence="4" type="ORF">QBC47DRAFT_390163</name>
</gene>
<evidence type="ECO:0000313" key="5">
    <source>
        <dbReference type="Proteomes" id="UP001239445"/>
    </source>
</evidence>
<evidence type="ECO:0000256" key="2">
    <source>
        <dbReference type="ARBA" id="ARBA00022801"/>
    </source>
</evidence>